<dbReference type="PANTHER" id="PTHR40077:SF1">
    <property type="entry name" value="MEMBRANE PROTEIN"/>
    <property type="match status" value="1"/>
</dbReference>
<keyword evidence="4 6" id="KW-1133">Transmembrane helix</keyword>
<dbReference type="Pfam" id="PF12823">
    <property type="entry name" value="DUF3817"/>
    <property type="match status" value="1"/>
</dbReference>
<name>A0A517XT89_9BACT</name>
<evidence type="ECO:0000256" key="2">
    <source>
        <dbReference type="ARBA" id="ARBA00022475"/>
    </source>
</evidence>
<keyword evidence="5 6" id="KW-0472">Membrane</keyword>
<evidence type="ECO:0000256" key="6">
    <source>
        <dbReference type="SAM" id="Phobius"/>
    </source>
</evidence>
<evidence type="ECO:0000256" key="4">
    <source>
        <dbReference type="ARBA" id="ARBA00022989"/>
    </source>
</evidence>
<sequence>MLSTPVGRLRVVAFAEGVSCLLLFFVAMPIKYVEALGNNPAPVKYVGWAHGLLFMLFGVAGLLALAARRWHWSAAAWGFVAALLPGGTFVYDAKFLKPEHDRERAEGSSARGLQ</sequence>
<feature type="domain" description="DUF3817" evidence="7">
    <location>
        <begin position="7"/>
        <end position="95"/>
    </location>
</feature>
<dbReference type="PANTHER" id="PTHR40077">
    <property type="entry name" value="MEMBRANE PROTEIN-RELATED"/>
    <property type="match status" value="1"/>
</dbReference>
<keyword evidence="9" id="KW-1185">Reference proteome</keyword>
<feature type="transmembrane region" description="Helical" evidence="6">
    <location>
        <begin position="45"/>
        <end position="67"/>
    </location>
</feature>
<dbReference type="Proteomes" id="UP000319576">
    <property type="component" value="Chromosome"/>
</dbReference>
<protein>
    <recommendedName>
        <fullName evidence="7">DUF3817 domain-containing protein</fullName>
    </recommendedName>
</protein>
<evidence type="ECO:0000313" key="9">
    <source>
        <dbReference type="Proteomes" id="UP000319576"/>
    </source>
</evidence>
<comment type="subcellular location">
    <subcellularLocation>
        <location evidence="1">Cell membrane</location>
        <topology evidence="1">Multi-pass membrane protein</topology>
    </subcellularLocation>
</comment>
<gene>
    <name evidence="8" type="ORF">ETAA1_26690</name>
</gene>
<feature type="transmembrane region" description="Helical" evidence="6">
    <location>
        <begin position="12"/>
        <end position="33"/>
    </location>
</feature>
<dbReference type="OrthoDB" id="1121311at2"/>
<accession>A0A517XT89</accession>
<proteinExistence type="predicted"/>
<dbReference type="EMBL" id="CP036273">
    <property type="protein sequence ID" value="QDU20712.1"/>
    <property type="molecule type" value="Genomic_DNA"/>
</dbReference>
<keyword evidence="3 6" id="KW-0812">Transmembrane</keyword>
<keyword evidence="2" id="KW-1003">Cell membrane</keyword>
<dbReference type="AlphaFoldDB" id="A0A517XT89"/>
<reference evidence="8 9" key="1">
    <citation type="submission" date="2019-02" db="EMBL/GenBank/DDBJ databases">
        <title>Deep-cultivation of Planctomycetes and their phenomic and genomic characterization uncovers novel biology.</title>
        <authorList>
            <person name="Wiegand S."/>
            <person name="Jogler M."/>
            <person name="Boedeker C."/>
            <person name="Pinto D."/>
            <person name="Vollmers J."/>
            <person name="Rivas-Marin E."/>
            <person name="Kohn T."/>
            <person name="Peeters S.H."/>
            <person name="Heuer A."/>
            <person name="Rast P."/>
            <person name="Oberbeckmann S."/>
            <person name="Bunk B."/>
            <person name="Jeske O."/>
            <person name="Meyerdierks A."/>
            <person name="Storesund J.E."/>
            <person name="Kallscheuer N."/>
            <person name="Luecker S."/>
            <person name="Lage O.M."/>
            <person name="Pohl T."/>
            <person name="Merkel B.J."/>
            <person name="Hornburger P."/>
            <person name="Mueller R.-W."/>
            <person name="Bruemmer F."/>
            <person name="Labrenz M."/>
            <person name="Spormann A.M."/>
            <person name="Op den Camp H."/>
            <person name="Overmann J."/>
            <person name="Amann R."/>
            <person name="Jetten M.S.M."/>
            <person name="Mascher T."/>
            <person name="Medema M.H."/>
            <person name="Devos D.P."/>
            <person name="Kaster A.-K."/>
            <person name="Ovreas L."/>
            <person name="Rohde M."/>
            <person name="Galperin M.Y."/>
            <person name="Jogler C."/>
        </authorList>
    </citation>
    <scope>NUCLEOTIDE SEQUENCE [LARGE SCALE GENOMIC DNA]</scope>
    <source>
        <strain evidence="8 9">ETA_A1</strain>
    </source>
</reference>
<evidence type="ECO:0000256" key="1">
    <source>
        <dbReference type="ARBA" id="ARBA00004651"/>
    </source>
</evidence>
<dbReference type="RefSeq" id="WP_145238732.1">
    <property type="nucleotide sequence ID" value="NZ_CP036273.1"/>
</dbReference>
<dbReference type="InterPro" id="IPR023845">
    <property type="entry name" value="DUF3817_TM"/>
</dbReference>
<evidence type="ECO:0000313" key="8">
    <source>
        <dbReference type="EMBL" id="QDU20712.1"/>
    </source>
</evidence>
<dbReference type="NCBIfam" id="TIGR03954">
    <property type="entry name" value="integ_memb_HG"/>
    <property type="match status" value="1"/>
</dbReference>
<evidence type="ECO:0000256" key="5">
    <source>
        <dbReference type="ARBA" id="ARBA00023136"/>
    </source>
</evidence>
<dbReference type="KEGG" id="uli:ETAA1_26690"/>
<dbReference type="GO" id="GO:0005886">
    <property type="term" value="C:plasma membrane"/>
    <property type="evidence" value="ECO:0007669"/>
    <property type="project" value="UniProtKB-SubCell"/>
</dbReference>
<feature type="transmembrane region" description="Helical" evidence="6">
    <location>
        <begin position="74"/>
        <end position="91"/>
    </location>
</feature>
<evidence type="ECO:0000256" key="3">
    <source>
        <dbReference type="ARBA" id="ARBA00022692"/>
    </source>
</evidence>
<evidence type="ECO:0000259" key="7">
    <source>
        <dbReference type="Pfam" id="PF12823"/>
    </source>
</evidence>
<organism evidence="8 9">
    <name type="scientific">Urbifossiella limnaea</name>
    <dbReference type="NCBI Taxonomy" id="2528023"/>
    <lineage>
        <taxon>Bacteria</taxon>
        <taxon>Pseudomonadati</taxon>
        <taxon>Planctomycetota</taxon>
        <taxon>Planctomycetia</taxon>
        <taxon>Gemmatales</taxon>
        <taxon>Gemmataceae</taxon>
        <taxon>Urbifossiella</taxon>
    </lineage>
</organism>